<proteinExistence type="predicted"/>
<name>A0ACC2MVQ7_PERAE</name>
<dbReference type="Proteomes" id="UP001234297">
    <property type="component" value="Chromosome 1"/>
</dbReference>
<accession>A0ACC2MVQ7</accession>
<evidence type="ECO:0000313" key="2">
    <source>
        <dbReference type="Proteomes" id="UP001234297"/>
    </source>
</evidence>
<protein>
    <submittedName>
        <fullName evidence="1">Uncharacterized protein</fullName>
    </submittedName>
</protein>
<reference evidence="1 2" key="1">
    <citation type="journal article" date="2022" name="Hortic Res">
        <title>A haplotype resolved chromosomal level avocado genome allows analysis of novel avocado genes.</title>
        <authorList>
            <person name="Nath O."/>
            <person name="Fletcher S.J."/>
            <person name="Hayward A."/>
            <person name="Shaw L.M."/>
            <person name="Masouleh A.K."/>
            <person name="Furtado A."/>
            <person name="Henry R.J."/>
            <person name="Mitter N."/>
        </authorList>
    </citation>
    <scope>NUCLEOTIDE SEQUENCE [LARGE SCALE GENOMIC DNA]</scope>
    <source>
        <strain evidence="2">cv. Hass</strain>
    </source>
</reference>
<dbReference type="EMBL" id="CM056809">
    <property type="protein sequence ID" value="KAJ8649513.1"/>
    <property type="molecule type" value="Genomic_DNA"/>
</dbReference>
<keyword evidence="2" id="KW-1185">Reference proteome</keyword>
<sequence>MTLHILGIIPSYWAGANVRGTFSQAVFIGLVHRPGCAKIYVQTRFSSSPNQALSAWLKPGPHEKDVYQRKIAHERKREANFGMAKNLHRLSSSLLEISTPKLGFCFSRSDLSAPISAKSRFLSSSEQHQHQESPKPPPQAEEEETTEENPENSSNPGGADEGEEEGNVIYVNKQTGEIGGPKGPEPTRYGDWERGGRCSDF</sequence>
<comment type="caution">
    <text evidence="1">The sequence shown here is derived from an EMBL/GenBank/DDBJ whole genome shotgun (WGS) entry which is preliminary data.</text>
</comment>
<gene>
    <name evidence="1" type="ORF">MRB53_002536</name>
</gene>
<evidence type="ECO:0000313" key="1">
    <source>
        <dbReference type="EMBL" id="KAJ8649513.1"/>
    </source>
</evidence>
<organism evidence="1 2">
    <name type="scientific">Persea americana</name>
    <name type="common">Avocado</name>
    <dbReference type="NCBI Taxonomy" id="3435"/>
    <lineage>
        <taxon>Eukaryota</taxon>
        <taxon>Viridiplantae</taxon>
        <taxon>Streptophyta</taxon>
        <taxon>Embryophyta</taxon>
        <taxon>Tracheophyta</taxon>
        <taxon>Spermatophyta</taxon>
        <taxon>Magnoliopsida</taxon>
        <taxon>Magnoliidae</taxon>
        <taxon>Laurales</taxon>
        <taxon>Lauraceae</taxon>
        <taxon>Persea</taxon>
    </lineage>
</organism>